<evidence type="ECO:0000256" key="4">
    <source>
        <dbReference type="ARBA" id="ARBA00023167"/>
    </source>
</evidence>
<protein>
    <recommendedName>
        <fullName evidence="6">Methylthioribulose-1-phosphate dehydratase</fullName>
        <shortName evidence="6">MTRu-1-P dehydratase</shortName>
        <ecNumber evidence="6">4.2.1.109</ecNumber>
    </recommendedName>
</protein>
<keyword evidence="1 6" id="KW-0028">Amino-acid biosynthesis</keyword>
<keyword evidence="9" id="KW-1185">Reference proteome</keyword>
<dbReference type="InterPro" id="IPR036409">
    <property type="entry name" value="Aldolase_II/adducin_N_sf"/>
</dbReference>
<evidence type="ECO:0000256" key="3">
    <source>
        <dbReference type="ARBA" id="ARBA00022833"/>
    </source>
</evidence>
<dbReference type="SUPFAM" id="SSF53639">
    <property type="entry name" value="AraD/HMP-PK domain-like"/>
    <property type="match status" value="1"/>
</dbReference>
<dbReference type="Proteomes" id="UP001501337">
    <property type="component" value="Unassembled WGS sequence"/>
</dbReference>
<feature type="domain" description="Class II aldolase/adducin N-terminal" evidence="7">
    <location>
        <begin position="13"/>
        <end position="209"/>
    </location>
</feature>
<dbReference type="Pfam" id="PF00596">
    <property type="entry name" value="Aldolase_II"/>
    <property type="match status" value="1"/>
</dbReference>
<comment type="function">
    <text evidence="6">Catalyzes the dehydration of methylthioribulose-1-phosphate (MTRu-1-P) into 2,3-diketo-5-methylthiopentyl-1-phosphate (DK-MTP-1-P).</text>
</comment>
<comment type="caution">
    <text evidence="8">The sequence shown here is derived from an EMBL/GenBank/DDBJ whole genome shotgun (WGS) entry which is preliminary data.</text>
</comment>
<dbReference type="EMBL" id="BAABBO010000012">
    <property type="protein sequence ID" value="GAA3970169.1"/>
    <property type="molecule type" value="Genomic_DNA"/>
</dbReference>
<dbReference type="NCBIfam" id="NF006672">
    <property type="entry name" value="PRK09220.1"/>
    <property type="match status" value="1"/>
</dbReference>
<proteinExistence type="inferred from homology"/>
<dbReference type="PANTHER" id="PTHR10640:SF7">
    <property type="entry name" value="METHYLTHIORIBULOSE-1-PHOSPHATE DEHYDRATASE"/>
    <property type="match status" value="1"/>
</dbReference>
<accession>A0ABP7PRT0</accession>
<dbReference type="InterPro" id="IPR017714">
    <property type="entry name" value="MethylthioRu-1-P_deHdtase_MtnB"/>
</dbReference>
<dbReference type="SMART" id="SM01007">
    <property type="entry name" value="Aldolase_II"/>
    <property type="match status" value="1"/>
</dbReference>
<evidence type="ECO:0000256" key="5">
    <source>
        <dbReference type="ARBA" id="ARBA00023239"/>
    </source>
</evidence>
<gene>
    <name evidence="6" type="primary">mtnB</name>
    <name evidence="8" type="ORF">GCM10022278_29790</name>
</gene>
<comment type="pathway">
    <text evidence="6">Amino-acid biosynthesis; L-methionine biosynthesis via salvage pathway; L-methionine from S-methyl-5-thio-alpha-D-ribose 1-phosphate: step 2/6.</text>
</comment>
<name>A0ABP7PRT0_9GAMM</name>
<organism evidence="8 9">
    <name type="scientific">Allohahella marinimesophila</name>
    <dbReference type="NCBI Taxonomy" id="1054972"/>
    <lineage>
        <taxon>Bacteria</taxon>
        <taxon>Pseudomonadati</taxon>
        <taxon>Pseudomonadota</taxon>
        <taxon>Gammaproteobacteria</taxon>
        <taxon>Oceanospirillales</taxon>
        <taxon>Hahellaceae</taxon>
        <taxon>Allohahella</taxon>
    </lineage>
</organism>
<dbReference type="PANTHER" id="PTHR10640">
    <property type="entry name" value="METHYLTHIORIBULOSE-1-PHOSPHATE DEHYDRATASE"/>
    <property type="match status" value="1"/>
</dbReference>
<evidence type="ECO:0000256" key="6">
    <source>
        <dbReference type="HAMAP-Rule" id="MF_01677"/>
    </source>
</evidence>
<evidence type="ECO:0000313" key="9">
    <source>
        <dbReference type="Proteomes" id="UP001501337"/>
    </source>
</evidence>
<dbReference type="NCBIfam" id="TIGR03328">
    <property type="entry name" value="salvage_mtnB"/>
    <property type="match status" value="1"/>
</dbReference>
<dbReference type="InterPro" id="IPR001303">
    <property type="entry name" value="Aldolase_II/adducin_N"/>
</dbReference>
<comment type="similarity">
    <text evidence="6">Belongs to the aldolase class II family. MtnB subfamily.</text>
</comment>
<feature type="binding site" evidence="6">
    <location>
        <position position="106"/>
    </location>
    <ligand>
        <name>Zn(2+)</name>
        <dbReference type="ChEBI" id="CHEBI:29105"/>
    </ligand>
</feature>
<keyword evidence="3 6" id="KW-0862">Zinc</keyword>
<sequence>MMIKDSTFGPAAEQLMQAGRFLYGQGWSPATSSNYSVRLGADTAAITASGRHKGQLMKADILAIDLQGKLLEVEGTAFNPDEKSSAETALHTGLYRRYPDIGAVLHTHSPAATILSKFLQKDGVLVVEDYEMQKALTGRHTHETELAIPIFPNTQDIDALAEDVDGWLNVHPDCVAYLIAGHGLYTWASDMRTCLRHIEALEFICSCELELMKLFRKQE</sequence>
<keyword evidence="2 6" id="KW-0479">Metal-binding</keyword>
<evidence type="ECO:0000259" key="7">
    <source>
        <dbReference type="SMART" id="SM01007"/>
    </source>
</evidence>
<dbReference type="EC" id="4.2.1.109" evidence="6"/>
<reference evidence="9" key="1">
    <citation type="journal article" date="2019" name="Int. J. Syst. Evol. Microbiol.">
        <title>The Global Catalogue of Microorganisms (GCM) 10K type strain sequencing project: providing services to taxonomists for standard genome sequencing and annotation.</title>
        <authorList>
            <consortium name="The Broad Institute Genomics Platform"/>
            <consortium name="The Broad Institute Genome Sequencing Center for Infectious Disease"/>
            <person name="Wu L."/>
            <person name="Ma J."/>
        </authorList>
    </citation>
    <scope>NUCLEOTIDE SEQUENCE [LARGE SCALE GENOMIC DNA]</scope>
    <source>
        <strain evidence="9">JCM 17555</strain>
    </source>
</reference>
<evidence type="ECO:0000256" key="1">
    <source>
        <dbReference type="ARBA" id="ARBA00022605"/>
    </source>
</evidence>
<evidence type="ECO:0000256" key="2">
    <source>
        <dbReference type="ARBA" id="ARBA00022723"/>
    </source>
</evidence>
<comment type="catalytic activity">
    <reaction evidence="6">
        <text>5-(methylsulfanyl)-D-ribulose 1-phosphate = 5-methylsulfanyl-2,3-dioxopentyl phosphate + H2O</text>
        <dbReference type="Rhea" id="RHEA:15549"/>
        <dbReference type="ChEBI" id="CHEBI:15377"/>
        <dbReference type="ChEBI" id="CHEBI:58548"/>
        <dbReference type="ChEBI" id="CHEBI:58828"/>
        <dbReference type="EC" id="4.2.1.109"/>
    </reaction>
</comment>
<keyword evidence="5 6" id="KW-0456">Lyase</keyword>
<keyword evidence="4 6" id="KW-0486">Methionine biosynthesis</keyword>
<comment type="cofactor">
    <cofactor evidence="6">
        <name>Zn(2+)</name>
        <dbReference type="ChEBI" id="CHEBI:29105"/>
    </cofactor>
    <text evidence="6">Binds 1 zinc ion per subunit.</text>
</comment>
<dbReference type="RefSeq" id="WP_344807751.1">
    <property type="nucleotide sequence ID" value="NZ_BAABBO010000012.1"/>
</dbReference>
<dbReference type="Gene3D" id="3.40.225.10">
    <property type="entry name" value="Class II aldolase/adducin N-terminal domain"/>
    <property type="match status" value="1"/>
</dbReference>
<feature type="binding site" evidence="6">
    <location>
        <position position="108"/>
    </location>
    <ligand>
        <name>Zn(2+)</name>
        <dbReference type="ChEBI" id="CHEBI:29105"/>
    </ligand>
</feature>
<dbReference type="HAMAP" id="MF_01677">
    <property type="entry name" value="Salvage_MtnB"/>
    <property type="match status" value="1"/>
</dbReference>
<evidence type="ECO:0000313" key="8">
    <source>
        <dbReference type="EMBL" id="GAA3970169.1"/>
    </source>
</evidence>